<dbReference type="PROSITE" id="PS50092">
    <property type="entry name" value="TSP1"/>
    <property type="match status" value="1"/>
</dbReference>
<dbReference type="PANTHER" id="PTHR46393:SF7">
    <property type="entry name" value="COMPLEMENT C2"/>
    <property type="match status" value="1"/>
</dbReference>
<dbReference type="Gene3D" id="2.10.70.10">
    <property type="entry name" value="Complement Module, domain 1"/>
    <property type="match status" value="3"/>
</dbReference>
<keyword evidence="2 7" id="KW-0732">Signal</keyword>
<dbReference type="Pfam" id="PF00084">
    <property type="entry name" value="Sushi"/>
    <property type="match status" value="4"/>
</dbReference>
<dbReference type="GeneID" id="118427082"/>
<feature type="disulfide bond" evidence="6">
    <location>
        <begin position="124"/>
        <end position="151"/>
    </location>
</feature>
<dbReference type="Pfam" id="PF02494">
    <property type="entry name" value="HYR"/>
    <property type="match status" value="2"/>
</dbReference>
<evidence type="ECO:0000256" key="7">
    <source>
        <dbReference type="SAM" id="SignalP"/>
    </source>
</evidence>
<name>A0A9J7N7K5_BRAFL</name>
<sequence>MFGARIVTLVAICLLICSDVTAWRRRRRRRCDWYWNAWSACSTTCGPGTQRRTAGGCGAPGPETRDCNVRCYNGATVLTSSCVCRPGYTDTCCDKRISCWTLHAPSHGTLSGNFYFGDQVTVRCNSGYDIQGSPSRTCRDDGTWSGSEATCTRLSCEPLTAPANGGIRGTTFLYSDVVTFYCNSGYELSGSHSRTCEASRLWSGSPATCSRKACQAPIAPLNGYVSGAGHLYTDTMTFSCAVELGYVLQGPSTSVCQADQTWSNGTPTCQLIMCDQLDPSPNVVTVPDTCTTERSRFKENCVLSCEPGFTSSSEQAVLVTTCGASVLPGSTNGSWTESIDDFKCQDITPPRIVCPSDITADNDPGLDSAEVTWAAPVAMDTTGVTPQVLSSITPPQRFTIGIHTLNYTAIDEEGLAASCDFLVEIRDINEVSSERELSIQWDEPTWTDNSGNISDVFRSNNPGSLFYWGVPQLVYYIARDSAGNKGFCNFTVIVKQHACPYQAPPQNGAIACDTWLGGQFCSVSCNRDFDFAREPESLYYCRQEAEGGTWSPFFPSFHEFIFPWPDCTREYAPGAVVGLQVQYYTSDCAVDTEEVRQNFIEQAQMLNFLAQGFCMDEAECNIDNVQVSCGTPATRETRSAKNIITVDFDAIITWNESSSLNGTSVLSVTAQMDLFVLDIETTLANGGFNISVANLTIPTIPGSFSKVTDTVLTCSRGHVLKDSICWPWQLQNAEVGRCFM</sequence>
<feature type="disulfide bond" evidence="6">
    <location>
        <begin position="182"/>
        <end position="209"/>
    </location>
</feature>
<dbReference type="Proteomes" id="UP000001554">
    <property type="component" value="Chromosome 12"/>
</dbReference>
<keyword evidence="1 6" id="KW-0768">Sushi</keyword>
<evidence type="ECO:0000259" key="9">
    <source>
        <dbReference type="PROSITE" id="PS50923"/>
    </source>
</evidence>
<keyword evidence="3" id="KW-0677">Repeat</keyword>
<evidence type="ECO:0000256" key="6">
    <source>
        <dbReference type="PROSITE-ProRule" id="PRU00302"/>
    </source>
</evidence>
<dbReference type="OrthoDB" id="406096at2759"/>
<dbReference type="InterPro" id="IPR003410">
    <property type="entry name" value="HYR_dom"/>
</dbReference>
<evidence type="ECO:0000259" key="8">
    <source>
        <dbReference type="PROSITE" id="PS50825"/>
    </source>
</evidence>
<proteinExistence type="predicted"/>
<protein>
    <submittedName>
        <fullName evidence="11">Sushi, von Willebrand factor type A, EGF and pentraxin domain-containing protein 1-like</fullName>
    </submittedName>
</protein>
<feature type="domain" description="HYR" evidence="8">
    <location>
        <begin position="345"/>
        <end position="427"/>
    </location>
</feature>
<accession>A0A9J7N7K5</accession>
<reference evidence="11" key="2">
    <citation type="submission" date="2025-08" db="UniProtKB">
        <authorList>
            <consortium name="RefSeq"/>
        </authorList>
    </citation>
    <scope>IDENTIFICATION</scope>
    <source>
        <strain evidence="11">S238N-H82</strain>
        <tissue evidence="11">Testes</tissue>
    </source>
</reference>
<feature type="domain" description="Sushi" evidence="9">
    <location>
        <begin position="154"/>
        <end position="211"/>
    </location>
</feature>
<evidence type="ECO:0000313" key="11">
    <source>
        <dbReference type="RefSeq" id="XP_035692611.1"/>
    </source>
</evidence>
<evidence type="ECO:0000256" key="2">
    <source>
        <dbReference type="ARBA" id="ARBA00022729"/>
    </source>
</evidence>
<dbReference type="SMART" id="SM00032">
    <property type="entry name" value="CCP"/>
    <property type="match status" value="5"/>
</dbReference>
<comment type="caution">
    <text evidence="6">Lacks conserved residue(s) required for the propagation of feature annotation.</text>
</comment>
<dbReference type="InterPro" id="IPR035976">
    <property type="entry name" value="Sushi/SCR/CCP_sf"/>
</dbReference>
<dbReference type="InterPro" id="IPR036383">
    <property type="entry name" value="TSP1_rpt_sf"/>
</dbReference>
<dbReference type="PROSITE" id="PS50825">
    <property type="entry name" value="HYR"/>
    <property type="match status" value="2"/>
</dbReference>
<dbReference type="InterPro" id="IPR000436">
    <property type="entry name" value="Sushi_SCR_CCP_dom"/>
</dbReference>
<evidence type="ECO:0000256" key="3">
    <source>
        <dbReference type="ARBA" id="ARBA00022737"/>
    </source>
</evidence>
<organism evidence="10 11">
    <name type="scientific">Branchiostoma floridae</name>
    <name type="common">Florida lancelet</name>
    <name type="synonym">Amphioxus</name>
    <dbReference type="NCBI Taxonomy" id="7739"/>
    <lineage>
        <taxon>Eukaryota</taxon>
        <taxon>Metazoa</taxon>
        <taxon>Chordata</taxon>
        <taxon>Cephalochordata</taxon>
        <taxon>Leptocardii</taxon>
        <taxon>Amphioxiformes</taxon>
        <taxon>Branchiostomatidae</taxon>
        <taxon>Branchiostoma</taxon>
    </lineage>
</organism>
<dbReference type="SUPFAM" id="SSF82895">
    <property type="entry name" value="TSP-1 type 1 repeat"/>
    <property type="match status" value="1"/>
</dbReference>
<keyword evidence="5" id="KW-0325">Glycoprotein</keyword>
<evidence type="ECO:0000256" key="1">
    <source>
        <dbReference type="ARBA" id="ARBA00022659"/>
    </source>
</evidence>
<dbReference type="AlphaFoldDB" id="A0A9J7N7K5"/>
<dbReference type="KEGG" id="bfo:118427082"/>
<dbReference type="PANTHER" id="PTHR46393">
    <property type="entry name" value="SUSHI DOMAIN-CONTAINING PROTEIN"/>
    <property type="match status" value="1"/>
</dbReference>
<feature type="domain" description="Sushi" evidence="9">
    <location>
        <begin position="212"/>
        <end position="271"/>
    </location>
</feature>
<evidence type="ECO:0000256" key="5">
    <source>
        <dbReference type="ARBA" id="ARBA00023180"/>
    </source>
</evidence>
<evidence type="ECO:0000256" key="4">
    <source>
        <dbReference type="ARBA" id="ARBA00023157"/>
    </source>
</evidence>
<dbReference type="InterPro" id="IPR000884">
    <property type="entry name" value="TSP1_rpt"/>
</dbReference>
<feature type="signal peptide" evidence="7">
    <location>
        <begin position="1"/>
        <end position="22"/>
    </location>
</feature>
<dbReference type="OMA" id="FRIECIT"/>
<gene>
    <name evidence="11" type="primary">LOC118427082</name>
</gene>
<dbReference type="SUPFAM" id="SSF57535">
    <property type="entry name" value="Complement control module/SCR domain"/>
    <property type="match status" value="4"/>
</dbReference>
<evidence type="ECO:0000313" key="10">
    <source>
        <dbReference type="Proteomes" id="UP000001554"/>
    </source>
</evidence>
<feature type="domain" description="HYR" evidence="8">
    <location>
        <begin position="438"/>
        <end position="496"/>
    </location>
</feature>
<feature type="chain" id="PRO_5039918214" evidence="7">
    <location>
        <begin position="23"/>
        <end position="740"/>
    </location>
</feature>
<dbReference type="PROSITE" id="PS50923">
    <property type="entry name" value="SUSHI"/>
    <property type="match status" value="3"/>
</dbReference>
<dbReference type="RefSeq" id="XP_035692611.1">
    <property type="nucleotide sequence ID" value="XM_035836718.1"/>
</dbReference>
<reference evidence="10" key="1">
    <citation type="journal article" date="2020" name="Nat. Ecol. Evol.">
        <title>Deeply conserved synteny resolves early events in vertebrate evolution.</title>
        <authorList>
            <person name="Simakov O."/>
            <person name="Marletaz F."/>
            <person name="Yue J.X."/>
            <person name="O'Connell B."/>
            <person name="Jenkins J."/>
            <person name="Brandt A."/>
            <person name="Calef R."/>
            <person name="Tung C.H."/>
            <person name="Huang T.K."/>
            <person name="Schmutz J."/>
            <person name="Satoh N."/>
            <person name="Yu J.K."/>
            <person name="Putnam N.H."/>
            <person name="Green R.E."/>
            <person name="Rokhsar D.S."/>
        </authorList>
    </citation>
    <scope>NUCLEOTIDE SEQUENCE [LARGE SCALE GENOMIC DNA]</scope>
    <source>
        <strain evidence="10">S238N-H82</strain>
    </source>
</reference>
<keyword evidence="10" id="KW-1185">Reference proteome</keyword>
<feature type="domain" description="Sushi" evidence="9">
    <location>
        <begin position="97"/>
        <end position="153"/>
    </location>
</feature>
<dbReference type="CDD" id="cd00033">
    <property type="entry name" value="CCP"/>
    <property type="match status" value="3"/>
</dbReference>
<keyword evidence="4 6" id="KW-1015">Disulfide bond</keyword>